<proteinExistence type="predicted"/>
<protein>
    <submittedName>
        <fullName evidence="3">Uncharacterized protein conserved in bacteria</fullName>
    </submittedName>
</protein>
<evidence type="ECO:0000313" key="4">
    <source>
        <dbReference type="Proteomes" id="UP000250166"/>
    </source>
</evidence>
<reference evidence="3 4" key="1">
    <citation type="submission" date="2018-06" db="EMBL/GenBank/DDBJ databases">
        <authorList>
            <consortium name="Pathogen Informatics"/>
            <person name="Doyle S."/>
        </authorList>
    </citation>
    <scope>NUCLEOTIDE SEQUENCE [LARGE SCALE GENOMIC DNA]</scope>
    <source>
        <strain evidence="3 4">NCTC13102</strain>
    </source>
</reference>
<dbReference type="Pfam" id="PF01145">
    <property type="entry name" value="Band_7"/>
    <property type="match status" value="1"/>
</dbReference>
<dbReference type="InterPro" id="IPR036013">
    <property type="entry name" value="Band_7/SPFH_dom_sf"/>
</dbReference>
<dbReference type="RefSeq" id="WP_112058512.1">
    <property type="nucleotide sequence ID" value="NZ_UAWL01000006.1"/>
</dbReference>
<accession>A0A2X3BBV8</accession>
<organism evidence="3 4">
    <name type="scientific">Helicobacter fennelliae</name>
    <dbReference type="NCBI Taxonomy" id="215"/>
    <lineage>
        <taxon>Bacteria</taxon>
        <taxon>Pseudomonadati</taxon>
        <taxon>Campylobacterota</taxon>
        <taxon>Epsilonproteobacteria</taxon>
        <taxon>Campylobacterales</taxon>
        <taxon>Helicobacteraceae</taxon>
        <taxon>Helicobacter</taxon>
    </lineage>
</organism>
<dbReference type="GO" id="GO:0016020">
    <property type="term" value="C:membrane"/>
    <property type="evidence" value="ECO:0007669"/>
    <property type="project" value="UniProtKB-SubCell"/>
</dbReference>
<dbReference type="EMBL" id="UAWL01000006">
    <property type="protein sequence ID" value="SQB98391.1"/>
    <property type="molecule type" value="Genomic_DNA"/>
</dbReference>
<evidence type="ECO:0000313" key="3">
    <source>
        <dbReference type="EMBL" id="SQB98391.1"/>
    </source>
</evidence>
<dbReference type="AlphaFoldDB" id="A0A2X3BBV8"/>
<dbReference type="SUPFAM" id="SSF117892">
    <property type="entry name" value="Band 7/SPFH domain"/>
    <property type="match status" value="1"/>
</dbReference>
<comment type="subcellular location">
    <subcellularLocation>
        <location evidence="1">Membrane</location>
        <topology evidence="1">Single-pass membrane protein</topology>
    </subcellularLocation>
</comment>
<feature type="domain" description="Band 7" evidence="2">
    <location>
        <begin position="28"/>
        <end position="210"/>
    </location>
</feature>
<dbReference type="Proteomes" id="UP000250166">
    <property type="component" value="Unassembled WGS sequence"/>
</dbReference>
<sequence>MIALIFVAVIVLVVLVVIITAMLFRRVVATNEVHIIQSAKNTTSFGKDTGNGNTYYEWPSWLPIIGVTKIVLPVSVFDINLNGYEAYDKGRVPFIVDITAFFRIKDSNVAAQRVSSFSELIEQLRAIIQGSVRTILSSHEIEDIMHSRSTFGDSFTKEVREQLASWGVETVKNLELMDIRDSQDSNVIRNIMEKKKSLIEMQSRVEVAENIKNAEIAEINAEQATQIQEQIAKQVVGLKTVESQREVDISAQKAAQLVKEQEKVTKEKEMEVIKVADVKRAEITKDVNVVKAEEVKQTAIINAEGDKQKDILKAEALLESKKREAEALLEMKSKESKGIELEGAARAQSEKLMQMAPIEAQISLAQEIGENQGYQSYLISIRQIEASQAIGIEQAKALDKADIKIIANANNGNVNDGLNSVSEFFSAKGGTQLGAMLEGLAQSEVGKSLLDKFTAKKENK</sequence>
<evidence type="ECO:0000256" key="1">
    <source>
        <dbReference type="ARBA" id="ARBA00004167"/>
    </source>
</evidence>
<name>A0A2X3BBV8_9HELI</name>
<dbReference type="InterPro" id="IPR001107">
    <property type="entry name" value="Band_7"/>
</dbReference>
<dbReference type="Gene3D" id="3.30.479.30">
    <property type="entry name" value="Band 7 domain"/>
    <property type="match status" value="1"/>
</dbReference>
<evidence type="ECO:0000259" key="2">
    <source>
        <dbReference type="Pfam" id="PF01145"/>
    </source>
</evidence>
<gene>
    <name evidence="3" type="ORF">NCTC13102_00848</name>
</gene>